<protein>
    <submittedName>
        <fullName evidence="6">Enoyl-CoA hydratase/isomerase family protein</fullName>
    </submittedName>
</protein>
<dbReference type="Pfam" id="PF00378">
    <property type="entry name" value="ECH_1"/>
    <property type="match status" value="1"/>
</dbReference>
<dbReference type="Gene3D" id="3.90.226.10">
    <property type="entry name" value="2-enoyl-CoA Hydratase, Chain A, domain 1"/>
    <property type="match status" value="1"/>
</dbReference>
<dbReference type="Gene3D" id="1.10.12.10">
    <property type="entry name" value="Lyase 2-enoyl-coa Hydratase, Chain A, domain 2"/>
    <property type="match status" value="1"/>
</dbReference>
<dbReference type="CDD" id="cd06558">
    <property type="entry name" value="crotonase-like"/>
    <property type="match status" value="1"/>
</dbReference>
<dbReference type="PANTHER" id="PTHR11941">
    <property type="entry name" value="ENOYL-COA HYDRATASE-RELATED"/>
    <property type="match status" value="1"/>
</dbReference>
<name>A0ABU8MY56_9PSEU</name>
<reference evidence="6 7" key="1">
    <citation type="submission" date="2024-03" db="EMBL/GenBank/DDBJ databases">
        <title>Actinomycetospora sp. OC33-EN06, a novel actinomycete isolated from wild orchid (Aerides multiflora).</title>
        <authorList>
            <person name="Suriyachadkun C."/>
        </authorList>
    </citation>
    <scope>NUCLEOTIDE SEQUENCE [LARGE SCALE GENOMIC DNA]</scope>
    <source>
        <strain evidence="6 7">OC33-EN06</strain>
    </source>
</reference>
<comment type="catalytic activity">
    <reaction evidence="3">
        <text>a (3S)-3-hydroxyacyl-CoA = a (2E)-enoyl-CoA + H2O</text>
        <dbReference type="Rhea" id="RHEA:16105"/>
        <dbReference type="ChEBI" id="CHEBI:15377"/>
        <dbReference type="ChEBI" id="CHEBI:57318"/>
        <dbReference type="ChEBI" id="CHEBI:58856"/>
        <dbReference type="EC" id="4.2.1.17"/>
    </reaction>
</comment>
<evidence type="ECO:0000256" key="3">
    <source>
        <dbReference type="ARBA" id="ARBA00023709"/>
    </source>
</evidence>
<dbReference type="InterPro" id="IPR014748">
    <property type="entry name" value="Enoyl-CoA_hydra_C"/>
</dbReference>
<evidence type="ECO:0000313" key="6">
    <source>
        <dbReference type="EMBL" id="MEJ2885051.1"/>
    </source>
</evidence>
<dbReference type="PROSITE" id="PS00166">
    <property type="entry name" value="ENOYL_COA_HYDRATASE"/>
    <property type="match status" value="1"/>
</dbReference>
<proteinExistence type="inferred from homology"/>
<organism evidence="6 7">
    <name type="scientific">Actinomycetospora aeridis</name>
    <dbReference type="NCBI Taxonomy" id="3129231"/>
    <lineage>
        <taxon>Bacteria</taxon>
        <taxon>Bacillati</taxon>
        <taxon>Actinomycetota</taxon>
        <taxon>Actinomycetes</taxon>
        <taxon>Pseudonocardiales</taxon>
        <taxon>Pseudonocardiaceae</taxon>
        <taxon>Actinomycetospora</taxon>
    </lineage>
</organism>
<accession>A0ABU8MY56</accession>
<dbReference type="InterPro" id="IPR018376">
    <property type="entry name" value="Enoyl-CoA_hyd/isom_CS"/>
</dbReference>
<sequence>MTTEYTEITVKDDGPVAVIHLDRPEKLNALTEAFWPQMRDALARLEASGTTRAVVLTGAGDKAFSAGGDIAGFGELDGTAAKRAFQAACLRTFAAIEESPLPVIAAVNGYAFGGGCELALACDLVLASERAAFAMPESGIGLVPGFGVLRGPAVMGRHWTKWMVLAGERLDAATAERVGLVQKVTPHDALLDEAVAVGERIARAAPLAVRVGKAMINRGVDRGETGYSLEAVTMLQETADTAEGIAAFTEKRPPRFEGR</sequence>
<dbReference type="InterPro" id="IPR029045">
    <property type="entry name" value="ClpP/crotonase-like_dom_sf"/>
</dbReference>
<dbReference type="RefSeq" id="WP_337711547.1">
    <property type="nucleotide sequence ID" value="NZ_JBBEGL010000001.1"/>
</dbReference>
<dbReference type="InterPro" id="IPR001753">
    <property type="entry name" value="Enoyl-CoA_hydra/iso"/>
</dbReference>
<dbReference type="EMBL" id="JBBEGL010000001">
    <property type="protein sequence ID" value="MEJ2885051.1"/>
    <property type="molecule type" value="Genomic_DNA"/>
</dbReference>
<evidence type="ECO:0000256" key="4">
    <source>
        <dbReference type="ARBA" id="ARBA00023717"/>
    </source>
</evidence>
<keyword evidence="7" id="KW-1185">Reference proteome</keyword>
<comment type="catalytic activity">
    <reaction evidence="4">
        <text>a 4-saturated-(3S)-3-hydroxyacyl-CoA = a (3E)-enoyl-CoA + H2O</text>
        <dbReference type="Rhea" id="RHEA:20724"/>
        <dbReference type="ChEBI" id="CHEBI:15377"/>
        <dbReference type="ChEBI" id="CHEBI:58521"/>
        <dbReference type="ChEBI" id="CHEBI:137480"/>
        <dbReference type="EC" id="4.2.1.17"/>
    </reaction>
</comment>
<dbReference type="Proteomes" id="UP001370100">
    <property type="component" value="Unassembled WGS sequence"/>
</dbReference>
<evidence type="ECO:0000256" key="5">
    <source>
        <dbReference type="RuleBase" id="RU003707"/>
    </source>
</evidence>
<keyword evidence="2" id="KW-0456">Lyase</keyword>
<evidence type="ECO:0000313" key="7">
    <source>
        <dbReference type="Proteomes" id="UP001370100"/>
    </source>
</evidence>
<evidence type="ECO:0000256" key="2">
    <source>
        <dbReference type="ARBA" id="ARBA00023239"/>
    </source>
</evidence>
<gene>
    <name evidence="6" type="ORF">WCD41_01205</name>
</gene>
<dbReference type="PANTHER" id="PTHR11941:SF54">
    <property type="entry name" value="ENOYL-COA HYDRATASE, MITOCHONDRIAL"/>
    <property type="match status" value="1"/>
</dbReference>
<comment type="similarity">
    <text evidence="1 5">Belongs to the enoyl-CoA hydratase/isomerase family.</text>
</comment>
<dbReference type="SUPFAM" id="SSF52096">
    <property type="entry name" value="ClpP/crotonase"/>
    <property type="match status" value="1"/>
</dbReference>
<comment type="caution">
    <text evidence="6">The sequence shown here is derived from an EMBL/GenBank/DDBJ whole genome shotgun (WGS) entry which is preliminary data.</text>
</comment>
<evidence type="ECO:0000256" key="1">
    <source>
        <dbReference type="ARBA" id="ARBA00005254"/>
    </source>
</evidence>